<dbReference type="InterPro" id="IPR030804">
    <property type="entry name" value="BBS5/fem-3"/>
</dbReference>
<evidence type="ECO:0000256" key="7">
    <source>
        <dbReference type="ARBA" id="ARBA00023136"/>
    </source>
</evidence>
<dbReference type="EMBL" id="JAFNEN010000227">
    <property type="protein sequence ID" value="KAG8188930.1"/>
    <property type="molecule type" value="Genomic_DNA"/>
</dbReference>
<keyword evidence="8" id="KW-0206">Cytoskeleton</keyword>
<evidence type="ECO:0000256" key="3">
    <source>
        <dbReference type="ARBA" id="ARBA00005822"/>
    </source>
</evidence>
<evidence type="ECO:0000256" key="4">
    <source>
        <dbReference type="ARBA" id="ARBA00022475"/>
    </source>
</evidence>
<evidence type="ECO:0000313" key="11">
    <source>
        <dbReference type="EMBL" id="KAG8188930.1"/>
    </source>
</evidence>
<dbReference type="SMART" id="SM00683">
    <property type="entry name" value="DM16"/>
    <property type="match status" value="2"/>
</dbReference>
<proteinExistence type="inferred from homology"/>
<organism evidence="11 12">
    <name type="scientific">Oedothorax gibbosus</name>
    <dbReference type="NCBI Taxonomy" id="931172"/>
    <lineage>
        <taxon>Eukaryota</taxon>
        <taxon>Metazoa</taxon>
        <taxon>Ecdysozoa</taxon>
        <taxon>Arthropoda</taxon>
        <taxon>Chelicerata</taxon>
        <taxon>Arachnida</taxon>
        <taxon>Araneae</taxon>
        <taxon>Araneomorphae</taxon>
        <taxon>Entelegynae</taxon>
        <taxon>Araneoidea</taxon>
        <taxon>Linyphiidae</taxon>
        <taxon>Erigoninae</taxon>
        <taxon>Oedothorax</taxon>
    </lineage>
</organism>
<gene>
    <name evidence="11" type="ORF">JTE90_014982</name>
</gene>
<keyword evidence="7" id="KW-0472">Membrane</keyword>
<evidence type="ECO:0000256" key="9">
    <source>
        <dbReference type="ARBA" id="ARBA00023273"/>
    </source>
</evidence>
<dbReference type="Pfam" id="PF07289">
    <property type="entry name" value="BBL5"/>
    <property type="match status" value="1"/>
</dbReference>
<keyword evidence="9" id="KW-0966">Cell projection</keyword>
<sequence length="349" mass="39423">MTAPKIELLWQDRDIKFDLSPSEMQFHCGEKLIDKLESVEDTKGNSGDPGKLFVTNLRLIWQSNIKPRVSLSVGFNCVTNMSTRTVNSKLRGVTEALYILTKVHSTRFEFIFTNLLPGTMRLLTSVMSVYKAYNSSKWYRELKLRGSVLQGGGKQLRVLPQEQIYSRVNGVWNLSSDQGNLGTFFVTNVRLVWHANMNELFNISIPYIQVVSLKVRESKFGMALVVESSENSGGYVLGFKIDPTERLHEVYKEISNLYAVHRASPILGVDSFIESPPSEESHPPSCPPLDEDVEIVGEARECDTFAAYFADDHHARDREPVYCEELGLAVERIKDGFTMSSLWEVVPTA</sequence>
<feature type="domain" description="BBSome complex member BBS5 PH" evidence="10">
    <location>
        <begin position="30"/>
        <end position="84"/>
    </location>
</feature>
<evidence type="ECO:0000313" key="12">
    <source>
        <dbReference type="Proteomes" id="UP000827092"/>
    </source>
</evidence>
<comment type="caution">
    <text evidence="11">The sequence shown here is derived from an EMBL/GenBank/DDBJ whole genome shotgun (WGS) entry which is preliminary data.</text>
</comment>
<name>A0AAV6UZL2_9ARAC</name>
<dbReference type="AlphaFoldDB" id="A0AAV6UZL2"/>
<dbReference type="InterPro" id="IPR006606">
    <property type="entry name" value="BBL5"/>
</dbReference>
<dbReference type="PIRSF" id="PIRSF010072">
    <property type="entry name" value="DUF1448"/>
    <property type="match status" value="1"/>
</dbReference>
<comment type="subcellular location">
    <subcellularLocation>
        <location evidence="1">Cell projection</location>
        <location evidence="1">Cilium membrane</location>
    </subcellularLocation>
    <subcellularLocation>
        <location evidence="2">Cytoplasm</location>
        <location evidence="2">Cytoskeleton</location>
        <location evidence="2">Microtubule organizing center</location>
        <location evidence="2">Centrosome</location>
        <location evidence="2">Centriolar satellite</location>
    </subcellularLocation>
</comment>
<dbReference type="PANTHER" id="PTHR21351:SF0">
    <property type="entry name" value="BARDET-BIEDL SYNDROME 5 PROTEIN"/>
    <property type="match status" value="1"/>
</dbReference>
<dbReference type="GO" id="GO:0034464">
    <property type="term" value="C:BBSome"/>
    <property type="evidence" value="ECO:0007669"/>
    <property type="project" value="InterPro"/>
</dbReference>
<keyword evidence="4" id="KW-1003">Cell membrane</keyword>
<dbReference type="Proteomes" id="UP000827092">
    <property type="component" value="Unassembled WGS sequence"/>
</dbReference>
<dbReference type="InterPro" id="IPR014003">
    <property type="entry name" value="BBS5_PH"/>
</dbReference>
<dbReference type="GO" id="GO:0060170">
    <property type="term" value="C:ciliary membrane"/>
    <property type="evidence" value="ECO:0007669"/>
    <property type="project" value="UniProtKB-SubCell"/>
</dbReference>
<evidence type="ECO:0000256" key="5">
    <source>
        <dbReference type="ARBA" id="ARBA00022490"/>
    </source>
</evidence>
<dbReference type="GO" id="GO:0060271">
    <property type="term" value="P:cilium assembly"/>
    <property type="evidence" value="ECO:0007669"/>
    <property type="project" value="TreeGrafter"/>
</dbReference>
<keyword evidence="6" id="KW-0969">Cilium</keyword>
<evidence type="ECO:0000256" key="6">
    <source>
        <dbReference type="ARBA" id="ARBA00023069"/>
    </source>
</evidence>
<keyword evidence="12" id="KW-1185">Reference proteome</keyword>
<evidence type="ECO:0000259" key="10">
    <source>
        <dbReference type="SMART" id="SM00683"/>
    </source>
</evidence>
<feature type="domain" description="BBSome complex member BBS5 PH" evidence="10">
    <location>
        <begin position="162"/>
        <end position="216"/>
    </location>
</feature>
<dbReference type="GO" id="GO:0032266">
    <property type="term" value="F:phosphatidylinositol-3-phosphate binding"/>
    <property type="evidence" value="ECO:0007669"/>
    <property type="project" value="TreeGrafter"/>
</dbReference>
<evidence type="ECO:0000256" key="8">
    <source>
        <dbReference type="ARBA" id="ARBA00023212"/>
    </source>
</evidence>
<protein>
    <recommendedName>
        <fullName evidence="10">BBSome complex member BBS5 PH domain-containing protein</fullName>
    </recommendedName>
</protein>
<evidence type="ECO:0000256" key="1">
    <source>
        <dbReference type="ARBA" id="ARBA00004309"/>
    </source>
</evidence>
<dbReference type="PANTHER" id="PTHR21351">
    <property type="entry name" value="BARDET-BIEDL SYNDROME PROTEIN 5"/>
    <property type="match status" value="1"/>
</dbReference>
<dbReference type="GO" id="GO:0036064">
    <property type="term" value="C:ciliary basal body"/>
    <property type="evidence" value="ECO:0007669"/>
    <property type="project" value="TreeGrafter"/>
</dbReference>
<evidence type="ECO:0000256" key="2">
    <source>
        <dbReference type="ARBA" id="ARBA00004607"/>
    </source>
</evidence>
<keyword evidence="5" id="KW-0963">Cytoplasm</keyword>
<accession>A0AAV6UZL2</accession>
<reference evidence="11 12" key="1">
    <citation type="journal article" date="2022" name="Nat. Ecol. Evol.">
        <title>A masculinizing supergene underlies an exaggerated male reproductive morph in a spider.</title>
        <authorList>
            <person name="Hendrickx F."/>
            <person name="De Corte Z."/>
            <person name="Sonet G."/>
            <person name="Van Belleghem S.M."/>
            <person name="Kostlbacher S."/>
            <person name="Vangestel C."/>
        </authorList>
    </citation>
    <scope>NUCLEOTIDE SEQUENCE [LARGE SCALE GENOMIC DNA]</scope>
    <source>
        <strain evidence="11">W744_W776</strain>
    </source>
</reference>
<dbReference type="GO" id="GO:0034451">
    <property type="term" value="C:centriolar satellite"/>
    <property type="evidence" value="ECO:0007669"/>
    <property type="project" value="UniProtKB-SubCell"/>
</dbReference>
<comment type="similarity">
    <text evidence="3">Belongs to the BBS5 family.</text>
</comment>